<organism evidence="2 3">
    <name type="scientific">Dictyocaulus viviparus</name>
    <name type="common">Bovine lungworm</name>
    <dbReference type="NCBI Taxonomy" id="29172"/>
    <lineage>
        <taxon>Eukaryota</taxon>
        <taxon>Metazoa</taxon>
        <taxon>Ecdysozoa</taxon>
        <taxon>Nematoda</taxon>
        <taxon>Chromadorea</taxon>
        <taxon>Rhabditida</taxon>
        <taxon>Rhabditina</taxon>
        <taxon>Rhabditomorpha</taxon>
        <taxon>Strongyloidea</taxon>
        <taxon>Metastrongylidae</taxon>
        <taxon>Dictyocaulus</taxon>
    </lineage>
</organism>
<evidence type="ECO:0000313" key="2">
    <source>
        <dbReference type="EMBL" id="KJH43992.1"/>
    </source>
</evidence>
<accession>A0A0D8XJS8</accession>
<evidence type="ECO:0000313" key="3">
    <source>
        <dbReference type="Proteomes" id="UP000053766"/>
    </source>
</evidence>
<dbReference type="AlphaFoldDB" id="A0A0D8XJS8"/>
<proteinExistence type="predicted"/>
<reference evidence="3" key="2">
    <citation type="journal article" date="2016" name="Sci. Rep.">
        <title>Dictyocaulus viviparus genome, variome and transcriptome elucidate lungworm biology and support future intervention.</title>
        <authorList>
            <person name="McNulty S.N."/>
            <person name="Strube C."/>
            <person name="Rosa B.A."/>
            <person name="Martin J.C."/>
            <person name="Tyagi R."/>
            <person name="Choi Y.J."/>
            <person name="Wang Q."/>
            <person name="Hallsworth Pepin K."/>
            <person name="Zhang X."/>
            <person name="Ozersky P."/>
            <person name="Wilson R.K."/>
            <person name="Sternberg P.W."/>
            <person name="Gasser R.B."/>
            <person name="Mitreva M."/>
        </authorList>
    </citation>
    <scope>NUCLEOTIDE SEQUENCE [LARGE SCALE GENOMIC DNA]</scope>
    <source>
        <strain evidence="3">HannoverDv2000</strain>
    </source>
</reference>
<name>A0A0D8XJS8_DICVI</name>
<keyword evidence="3" id="KW-1185">Reference proteome</keyword>
<dbReference type="EMBL" id="KN716508">
    <property type="protein sequence ID" value="KJH43992.1"/>
    <property type="molecule type" value="Genomic_DNA"/>
</dbReference>
<evidence type="ECO:0000256" key="1">
    <source>
        <dbReference type="SAM" id="MobiDB-lite"/>
    </source>
</evidence>
<reference evidence="2 3" key="1">
    <citation type="submission" date="2013-11" db="EMBL/GenBank/DDBJ databases">
        <title>Draft genome of the bovine lungworm Dictyocaulus viviparus.</title>
        <authorList>
            <person name="Mitreva M."/>
        </authorList>
    </citation>
    <scope>NUCLEOTIDE SEQUENCE [LARGE SCALE GENOMIC DNA]</scope>
    <source>
        <strain evidence="2 3">HannoverDv2000</strain>
    </source>
</reference>
<dbReference type="Proteomes" id="UP000053766">
    <property type="component" value="Unassembled WGS sequence"/>
</dbReference>
<feature type="compositionally biased region" description="Basic residues" evidence="1">
    <location>
        <begin position="35"/>
        <end position="46"/>
    </location>
</feature>
<gene>
    <name evidence="2" type="ORF">DICVIV_09975</name>
</gene>
<sequence>MDGQDNEYYEPLEGLKHVYRQKSRSQPTGLDRVKSLTRKLSAKSRSKLQFQTKNPKQTCICFKKERMH</sequence>
<dbReference type="OrthoDB" id="10467474at2759"/>
<feature type="region of interest" description="Disordered" evidence="1">
    <location>
        <begin position="20"/>
        <end position="51"/>
    </location>
</feature>
<protein>
    <submittedName>
        <fullName evidence="2">Uncharacterized protein</fullName>
    </submittedName>
</protein>